<name>A0ABV4BEA7_9GAMM</name>
<proteinExistence type="predicted"/>
<protein>
    <submittedName>
        <fullName evidence="3">Uncharacterized protein</fullName>
    </submittedName>
</protein>
<feature type="chain" id="PRO_5045336014" evidence="2">
    <location>
        <begin position="25"/>
        <end position="188"/>
    </location>
</feature>
<keyword evidence="4" id="KW-1185">Reference proteome</keyword>
<dbReference type="PROSITE" id="PS51257">
    <property type="entry name" value="PROKAR_LIPOPROTEIN"/>
    <property type="match status" value="1"/>
</dbReference>
<evidence type="ECO:0000313" key="4">
    <source>
        <dbReference type="Proteomes" id="UP001564408"/>
    </source>
</evidence>
<keyword evidence="1" id="KW-0175">Coiled coil</keyword>
<evidence type="ECO:0000256" key="1">
    <source>
        <dbReference type="SAM" id="Coils"/>
    </source>
</evidence>
<evidence type="ECO:0000313" key="3">
    <source>
        <dbReference type="EMBL" id="MEY6432861.1"/>
    </source>
</evidence>
<evidence type="ECO:0000256" key="2">
    <source>
        <dbReference type="SAM" id="SignalP"/>
    </source>
</evidence>
<organism evidence="3 4">
    <name type="scientific">Thioalkalicoccus limnaeus</name>
    <dbReference type="NCBI Taxonomy" id="120681"/>
    <lineage>
        <taxon>Bacteria</taxon>
        <taxon>Pseudomonadati</taxon>
        <taxon>Pseudomonadota</taxon>
        <taxon>Gammaproteobacteria</taxon>
        <taxon>Chromatiales</taxon>
        <taxon>Chromatiaceae</taxon>
        <taxon>Thioalkalicoccus</taxon>
    </lineage>
</organism>
<dbReference type="RefSeq" id="WP_369667247.1">
    <property type="nucleotide sequence ID" value="NZ_JBDKXB010000012.1"/>
</dbReference>
<dbReference type="Proteomes" id="UP001564408">
    <property type="component" value="Unassembled WGS sequence"/>
</dbReference>
<dbReference type="EMBL" id="JBDKXB010000012">
    <property type="protein sequence ID" value="MEY6432861.1"/>
    <property type="molecule type" value="Genomic_DNA"/>
</dbReference>
<gene>
    <name evidence="3" type="ORF">ABC977_10620</name>
</gene>
<comment type="caution">
    <text evidence="3">The sequence shown here is derived from an EMBL/GenBank/DDBJ whole genome shotgun (WGS) entry which is preliminary data.</text>
</comment>
<sequence length="188" mass="21260">MMRSVAVALVVVSLGLLSCVQTKAPRGAAWIHEAESLDHLFSELAVLNEAGPDALRQEAKGLMQREPIPLLPVSLILALLGQEADRNQARRALRQYLTGSDVSPANRLLAALVEDQLQAIARLQTQLSEAEQQRIELVRELEQQRIELVRELEQQRIELARQLEELKAIDQELRDRNRILDMPVPERE</sequence>
<accession>A0ABV4BEA7</accession>
<feature type="signal peptide" evidence="2">
    <location>
        <begin position="1"/>
        <end position="24"/>
    </location>
</feature>
<feature type="coiled-coil region" evidence="1">
    <location>
        <begin position="113"/>
        <end position="176"/>
    </location>
</feature>
<reference evidence="3 4" key="1">
    <citation type="submission" date="2024-05" db="EMBL/GenBank/DDBJ databases">
        <title>Genome Sequence and Characterization of the New Strain Purple Sulfur Bacterium of Genus Thioalkalicoccus.</title>
        <authorList>
            <person name="Bryantseva I.A."/>
            <person name="Kyndt J.A."/>
            <person name="Imhoff J.F."/>
        </authorList>
    </citation>
    <scope>NUCLEOTIDE SEQUENCE [LARGE SCALE GENOMIC DNA]</scope>
    <source>
        <strain evidence="3 4">Um2</strain>
    </source>
</reference>
<keyword evidence="2" id="KW-0732">Signal</keyword>